<organism evidence="1 2">
    <name type="scientific">Aquimarina algiphila</name>
    <dbReference type="NCBI Taxonomy" id="2047982"/>
    <lineage>
        <taxon>Bacteria</taxon>
        <taxon>Pseudomonadati</taxon>
        <taxon>Bacteroidota</taxon>
        <taxon>Flavobacteriia</taxon>
        <taxon>Flavobacteriales</taxon>
        <taxon>Flavobacteriaceae</taxon>
        <taxon>Aquimarina</taxon>
    </lineage>
</organism>
<comment type="caution">
    <text evidence="1">The sequence shown here is derived from an EMBL/GenBank/DDBJ whole genome shotgun (WGS) entry which is preliminary data.</text>
</comment>
<name>A0A554VK49_9FLAO</name>
<sequence length="59" mass="6233">MKTSKNKRVLSLDKIQISKLENIHVINGKGCGNLPLTRDAPGCVDTTKTNPIQGTGNGG</sequence>
<proteinExistence type="predicted"/>
<dbReference type="RefSeq" id="WP_143916658.1">
    <property type="nucleotide sequence ID" value="NZ_CANMIK010000020.1"/>
</dbReference>
<keyword evidence="2" id="KW-1185">Reference proteome</keyword>
<evidence type="ECO:0000313" key="1">
    <source>
        <dbReference type="EMBL" id="TSE08353.1"/>
    </source>
</evidence>
<gene>
    <name evidence="1" type="ORF">FOF46_12395</name>
</gene>
<evidence type="ECO:0000313" key="2">
    <source>
        <dbReference type="Proteomes" id="UP000318833"/>
    </source>
</evidence>
<dbReference type="EMBL" id="VLNR01000023">
    <property type="protein sequence ID" value="TSE08353.1"/>
    <property type="molecule type" value="Genomic_DNA"/>
</dbReference>
<dbReference type="AlphaFoldDB" id="A0A554VK49"/>
<accession>A0A554VK49</accession>
<dbReference type="Proteomes" id="UP000318833">
    <property type="component" value="Unassembled WGS sequence"/>
</dbReference>
<reference evidence="1 2" key="1">
    <citation type="submission" date="2019-07" db="EMBL/GenBank/DDBJ databases">
        <title>The draft genome sequence of Aquimarina algiphila M91.</title>
        <authorList>
            <person name="Meng X."/>
        </authorList>
    </citation>
    <scope>NUCLEOTIDE SEQUENCE [LARGE SCALE GENOMIC DNA]</scope>
    <source>
        <strain evidence="1 2">M91</strain>
    </source>
</reference>
<protein>
    <submittedName>
        <fullName evidence="1">Uncharacterized protein</fullName>
    </submittedName>
</protein>